<protein>
    <recommendedName>
        <fullName evidence="4">Secreted protein</fullName>
    </recommendedName>
</protein>
<feature type="chain" id="PRO_5047497214" description="Secreted protein" evidence="1">
    <location>
        <begin position="19"/>
        <end position="109"/>
    </location>
</feature>
<proteinExistence type="predicted"/>
<keyword evidence="1" id="KW-0732">Signal</keyword>
<dbReference type="Proteomes" id="UP001482620">
    <property type="component" value="Unassembled WGS sequence"/>
</dbReference>
<keyword evidence="3" id="KW-1185">Reference proteome</keyword>
<accession>A0ABV0V1Z7</accession>
<feature type="signal peptide" evidence="1">
    <location>
        <begin position="1"/>
        <end position="18"/>
    </location>
</feature>
<reference evidence="2 3" key="1">
    <citation type="submission" date="2021-06" db="EMBL/GenBank/DDBJ databases">
        <authorList>
            <person name="Palmer J.M."/>
        </authorList>
    </citation>
    <scope>NUCLEOTIDE SEQUENCE [LARGE SCALE GENOMIC DNA]</scope>
    <source>
        <strain evidence="3">if_2019</strain>
        <tissue evidence="2">Muscle</tissue>
    </source>
</reference>
<gene>
    <name evidence="2" type="ORF">ILYODFUR_010544</name>
</gene>
<comment type="caution">
    <text evidence="2">The sequence shown here is derived from an EMBL/GenBank/DDBJ whole genome shotgun (WGS) entry which is preliminary data.</text>
</comment>
<evidence type="ECO:0000313" key="2">
    <source>
        <dbReference type="EMBL" id="MEQ2251400.1"/>
    </source>
</evidence>
<dbReference type="EMBL" id="JAHRIQ010093452">
    <property type="protein sequence ID" value="MEQ2251400.1"/>
    <property type="molecule type" value="Genomic_DNA"/>
</dbReference>
<organism evidence="2 3">
    <name type="scientific">Ilyodon furcidens</name>
    <name type="common">goldbreast splitfin</name>
    <dbReference type="NCBI Taxonomy" id="33524"/>
    <lineage>
        <taxon>Eukaryota</taxon>
        <taxon>Metazoa</taxon>
        <taxon>Chordata</taxon>
        <taxon>Craniata</taxon>
        <taxon>Vertebrata</taxon>
        <taxon>Euteleostomi</taxon>
        <taxon>Actinopterygii</taxon>
        <taxon>Neopterygii</taxon>
        <taxon>Teleostei</taxon>
        <taxon>Neoteleostei</taxon>
        <taxon>Acanthomorphata</taxon>
        <taxon>Ovalentaria</taxon>
        <taxon>Atherinomorphae</taxon>
        <taxon>Cyprinodontiformes</taxon>
        <taxon>Goodeidae</taxon>
        <taxon>Ilyodon</taxon>
    </lineage>
</organism>
<name>A0ABV0V1Z7_9TELE</name>
<evidence type="ECO:0008006" key="4">
    <source>
        <dbReference type="Google" id="ProtNLM"/>
    </source>
</evidence>
<evidence type="ECO:0000256" key="1">
    <source>
        <dbReference type="SAM" id="SignalP"/>
    </source>
</evidence>
<sequence length="109" mass="11771">MVMIQFLFFLSLKVYVVCMYCICAHSCHFVNVLLVCVCECGCGQAQSSSRQLRGNPHQLPYNHALGIAVPSSSRNGMTRLASPLLTHASIPLIPSPTHTPSSSMGATFS</sequence>
<evidence type="ECO:0000313" key="3">
    <source>
        <dbReference type="Proteomes" id="UP001482620"/>
    </source>
</evidence>